<evidence type="ECO:0000256" key="3">
    <source>
        <dbReference type="ARBA" id="ARBA00022827"/>
    </source>
</evidence>
<dbReference type="InterPro" id="IPR006258">
    <property type="entry name" value="Lipoamide_DH"/>
</dbReference>
<dbReference type="PANTHER" id="PTHR22912">
    <property type="entry name" value="DISULFIDE OXIDOREDUCTASE"/>
    <property type="match status" value="1"/>
</dbReference>
<evidence type="ECO:0000256" key="6">
    <source>
        <dbReference type="ARBA" id="ARBA00023157"/>
    </source>
</evidence>
<dbReference type="PRINTS" id="PR00368">
    <property type="entry name" value="FADPNR"/>
</dbReference>
<keyword evidence="5 8" id="KW-0520">NAD</keyword>
<comment type="caution">
    <text evidence="11">The sequence shown here is derived from an EMBL/GenBank/DDBJ whole genome shotgun (WGS) entry which is preliminary data.</text>
</comment>
<dbReference type="EMBL" id="JAPFFF010000010">
    <property type="protein sequence ID" value="KAK8880733.1"/>
    <property type="molecule type" value="Genomic_DNA"/>
</dbReference>
<dbReference type="PIRSF" id="PIRSF000350">
    <property type="entry name" value="Mercury_reductase_MerA"/>
    <property type="match status" value="1"/>
</dbReference>
<dbReference type="NCBIfam" id="TIGR01350">
    <property type="entry name" value="lipoamide_DH"/>
    <property type="match status" value="1"/>
</dbReference>
<evidence type="ECO:0000256" key="4">
    <source>
        <dbReference type="ARBA" id="ARBA00023002"/>
    </source>
</evidence>
<dbReference type="Pfam" id="PF02852">
    <property type="entry name" value="Pyr_redox_dim"/>
    <property type="match status" value="1"/>
</dbReference>
<comment type="catalytic activity">
    <reaction evidence="8">
        <text>N(6)-[(R)-dihydrolipoyl]-L-lysyl-[protein] + NAD(+) = N(6)-[(R)-lipoyl]-L-lysyl-[protein] + NADH + H(+)</text>
        <dbReference type="Rhea" id="RHEA:15045"/>
        <dbReference type="Rhea" id="RHEA-COMP:10474"/>
        <dbReference type="Rhea" id="RHEA-COMP:10475"/>
        <dbReference type="ChEBI" id="CHEBI:15378"/>
        <dbReference type="ChEBI" id="CHEBI:57540"/>
        <dbReference type="ChEBI" id="CHEBI:57945"/>
        <dbReference type="ChEBI" id="CHEBI:83099"/>
        <dbReference type="ChEBI" id="CHEBI:83100"/>
        <dbReference type="EC" id="1.8.1.4"/>
    </reaction>
</comment>
<evidence type="ECO:0000256" key="2">
    <source>
        <dbReference type="ARBA" id="ARBA00022630"/>
    </source>
</evidence>
<comment type="miscellaneous">
    <text evidence="8">The active site is a redox-active disulfide bond.</text>
</comment>
<dbReference type="InterPro" id="IPR050151">
    <property type="entry name" value="Class-I_Pyr_Nuc-Dis_Oxidored"/>
</dbReference>
<feature type="domain" description="FAD/NAD(P)-binding" evidence="10">
    <location>
        <begin position="2"/>
        <end position="304"/>
    </location>
</feature>
<dbReference type="SUPFAM" id="SSF51905">
    <property type="entry name" value="FAD/NAD(P)-binding domain"/>
    <property type="match status" value="1"/>
</dbReference>
<feature type="domain" description="Pyridine nucleotide-disulphide oxidoreductase dimerisation" evidence="9">
    <location>
        <begin position="326"/>
        <end position="434"/>
    </location>
</feature>
<sequence length="444" mass="48562">MKTVCVEKEKLLGGTCLREGCIPSKYLLNVSHKFYEAKNEFRKNGLLLIGNADCDINQIQRNKDSVINLNCRGVEYLFKKYGTILESGKARIIDKSTVEVKRNNGSSVTYVTKNLIIASGSQIFNIPKLFPIDEEVIVSSRCALNFKTVPKNLCIIGAGVIGLEMGNCWNGFGSNVTIADISNSLCGGTLDAQVDRTLQMQLRKMKIQFMLGVKSTCVRRKGDKAIVTINDGKNEKDYEYDKVLVAIGRKPKLDGFGFENLNLKVNKNGTVYVDERFQTSCPNVYAIGDIIKGPQLAHKASTEGVLCVEGIANPNKKMNGLDYNTVPNCIHTTPEVASFGLMENQAKKLGIKVKVGMFPYSANSRARCINETAGFVKWICNDKGKVLGMTIIGPNAGDAIMEGIIAIQNGLNINQIAESIHPHPTLSEAIMEAAKAVMGKPLLI</sequence>
<keyword evidence="2 8" id="KW-0285">Flavoprotein</keyword>
<dbReference type="SUPFAM" id="SSF55424">
    <property type="entry name" value="FAD/NAD-linked reductases, dimerisation (C-terminal) domain"/>
    <property type="match status" value="1"/>
</dbReference>
<proteinExistence type="inferred from homology"/>
<dbReference type="PRINTS" id="PR00411">
    <property type="entry name" value="PNDRDTASEI"/>
</dbReference>
<name>A0ABR2JPM2_9EUKA</name>
<comment type="similarity">
    <text evidence="1 8">Belongs to the class-I pyridine nucleotide-disulfide oxidoreductase family.</text>
</comment>
<evidence type="ECO:0000259" key="10">
    <source>
        <dbReference type="Pfam" id="PF07992"/>
    </source>
</evidence>
<dbReference type="EC" id="1.8.1.4" evidence="8"/>
<dbReference type="InterPro" id="IPR023753">
    <property type="entry name" value="FAD/NAD-binding_dom"/>
</dbReference>
<evidence type="ECO:0000313" key="12">
    <source>
        <dbReference type="Proteomes" id="UP001470230"/>
    </source>
</evidence>
<protein>
    <recommendedName>
        <fullName evidence="8">Dihydrolipoyl dehydrogenase</fullName>
        <ecNumber evidence="8">1.8.1.4</ecNumber>
    </recommendedName>
</protein>
<comment type="cofactor">
    <cofactor evidence="8">
        <name>FAD</name>
        <dbReference type="ChEBI" id="CHEBI:57692"/>
    </cofactor>
    <text evidence="8">Binds 1 FAD per subunit.</text>
</comment>
<dbReference type="InterPro" id="IPR012999">
    <property type="entry name" value="Pyr_OxRdtase_I_AS"/>
</dbReference>
<reference evidence="11 12" key="1">
    <citation type="submission" date="2024-04" db="EMBL/GenBank/DDBJ databases">
        <title>Tritrichomonas musculus Genome.</title>
        <authorList>
            <person name="Alves-Ferreira E."/>
            <person name="Grigg M."/>
            <person name="Lorenzi H."/>
            <person name="Galac M."/>
        </authorList>
    </citation>
    <scope>NUCLEOTIDE SEQUENCE [LARGE SCALE GENOMIC DNA]</scope>
    <source>
        <strain evidence="11 12">EAF2021</strain>
    </source>
</reference>
<keyword evidence="12" id="KW-1185">Reference proteome</keyword>
<evidence type="ECO:0000256" key="5">
    <source>
        <dbReference type="ARBA" id="ARBA00023027"/>
    </source>
</evidence>
<dbReference type="InterPro" id="IPR004099">
    <property type="entry name" value="Pyr_nucl-diS_OxRdtase_dimer"/>
</dbReference>
<dbReference type="Pfam" id="PF07992">
    <property type="entry name" value="Pyr_redox_2"/>
    <property type="match status" value="1"/>
</dbReference>
<keyword evidence="3 8" id="KW-0274">FAD</keyword>
<gene>
    <name evidence="11" type="ORF">M9Y10_003420</name>
</gene>
<dbReference type="PANTHER" id="PTHR22912:SF151">
    <property type="entry name" value="DIHYDROLIPOYL DEHYDROGENASE, MITOCHONDRIAL"/>
    <property type="match status" value="1"/>
</dbReference>
<evidence type="ECO:0000256" key="7">
    <source>
        <dbReference type="ARBA" id="ARBA00023284"/>
    </source>
</evidence>
<evidence type="ECO:0000256" key="1">
    <source>
        <dbReference type="ARBA" id="ARBA00007532"/>
    </source>
</evidence>
<dbReference type="InterPro" id="IPR016156">
    <property type="entry name" value="FAD/NAD-linked_Rdtase_dimer_sf"/>
</dbReference>
<dbReference type="InterPro" id="IPR036188">
    <property type="entry name" value="FAD/NAD-bd_sf"/>
</dbReference>
<evidence type="ECO:0000259" key="9">
    <source>
        <dbReference type="Pfam" id="PF02852"/>
    </source>
</evidence>
<organism evidence="11 12">
    <name type="scientific">Tritrichomonas musculus</name>
    <dbReference type="NCBI Taxonomy" id="1915356"/>
    <lineage>
        <taxon>Eukaryota</taxon>
        <taxon>Metamonada</taxon>
        <taxon>Parabasalia</taxon>
        <taxon>Tritrichomonadida</taxon>
        <taxon>Tritrichomonadidae</taxon>
        <taxon>Tritrichomonas</taxon>
    </lineage>
</organism>
<keyword evidence="4 8" id="KW-0560">Oxidoreductase</keyword>
<dbReference type="Gene3D" id="3.30.390.30">
    <property type="match status" value="1"/>
</dbReference>
<dbReference type="InterPro" id="IPR001100">
    <property type="entry name" value="Pyr_nuc-diS_OxRdtase"/>
</dbReference>
<evidence type="ECO:0000256" key="8">
    <source>
        <dbReference type="RuleBase" id="RU003692"/>
    </source>
</evidence>
<keyword evidence="6" id="KW-1015">Disulfide bond</keyword>
<evidence type="ECO:0000313" key="11">
    <source>
        <dbReference type="EMBL" id="KAK8880733.1"/>
    </source>
</evidence>
<dbReference type="Proteomes" id="UP001470230">
    <property type="component" value="Unassembled WGS sequence"/>
</dbReference>
<keyword evidence="7 8" id="KW-0676">Redox-active center</keyword>
<accession>A0ABR2JPM2</accession>
<dbReference type="Gene3D" id="3.50.50.60">
    <property type="entry name" value="FAD/NAD(P)-binding domain"/>
    <property type="match status" value="2"/>
</dbReference>
<dbReference type="PROSITE" id="PS00076">
    <property type="entry name" value="PYRIDINE_REDOX_1"/>
    <property type="match status" value="1"/>
</dbReference>